<proteinExistence type="predicted"/>
<evidence type="ECO:0000313" key="2">
    <source>
        <dbReference type="Proteomes" id="UP000735541"/>
    </source>
</evidence>
<comment type="caution">
    <text evidence="1">The sequence shown here is derived from an EMBL/GenBank/DDBJ whole genome shotgun (WGS) entry which is preliminary data.</text>
</comment>
<keyword evidence="2" id="KW-1185">Reference proteome</keyword>
<dbReference type="RefSeq" id="WP_228873798.1">
    <property type="nucleotide sequence ID" value="NZ_JAHUVW010000004.1"/>
</dbReference>
<gene>
    <name evidence="1" type="ORF">STHAL_32035</name>
</gene>
<accession>A0ABS6U1G4</accession>
<dbReference type="Proteomes" id="UP000735541">
    <property type="component" value="Unassembled WGS sequence"/>
</dbReference>
<name>A0ABS6U1G4_STRHA</name>
<protein>
    <recommendedName>
        <fullName evidence="3">Hint domain-containing protein</fullName>
    </recommendedName>
</protein>
<sequence>MSATTAIAPAPDCSAPGAPAVRAADLKAGDLISVLDGAAVLTVQEAAYDASTGTTLLRVDTSPGPVRVPALDAVVVSDPQPPADRQTCNEEEGDEGEVTIAVALSVTEQVAYEFTVDVEVPVSATADDETLHDYLAENEELWLDYLDPVSHCAYVNERSLDQVSLDLCA</sequence>
<dbReference type="EMBL" id="JAHUVW010000004">
    <property type="protein sequence ID" value="MBV7674078.1"/>
    <property type="molecule type" value="Genomic_DNA"/>
</dbReference>
<reference evidence="1 2" key="1">
    <citation type="submission" date="2021-07" db="EMBL/GenBank/DDBJ databases">
        <title>Sequencing Streptomyces halstedii LGO-A4 genome an citrus endophytic actinomycete.</title>
        <authorList>
            <person name="Samborskyy M."/>
            <person name="Scott N."/>
            <person name="Deglau R."/>
            <person name="Dickens S."/>
            <person name="Oliveira L.G."/>
        </authorList>
    </citation>
    <scope>NUCLEOTIDE SEQUENCE [LARGE SCALE GENOMIC DNA]</scope>
    <source>
        <strain evidence="1 2">LGO-A4</strain>
    </source>
</reference>
<organism evidence="1 2">
    <name type="scientific">Streptomyces halstedii</name>
    <dbReference type="NCBI Taxonomy" id="1944"/>
    <lineage>
        <taxon>Bacteria</taxon>
        <taxon>Bacillati</taxon>
        <taxon>Actinomycetota</taxon>
        <taxon>Actinomycetes</taxon>
        <taxon>Kitasatosporales</taxon>
        <taxon>Streptomycetaceae</taxon>
        <taxon>Streptomyces</taxon>
    </lineage>
</organism>
<evidence type="ECO:0008006" key="3">
    <source>
        <dbReference type="Google" id="ProtNLM"/>
    </source>
</evidence>
<evidence type="ECO:0000313" key="1">
    <source>
        <dbReference type="EMBL" id="MBV7674078.1"/>
    </source>
</evidence>